<dbReference type="EMBL" id="ML208288">
    <property type="protein sequence ID" value="TFK72200.1"/>
    <property type="molecule type" value="Genomic_DNA"/>
</dbReference>
<name>A0ACD3B317_9AGAR</name>
<reference evidence="1 2" key="1">
    <citation type="journal article" date="2019" name="Nat. Ecol. Evol.">
        <title>Megaphylogeny resolves global patterns of mushroom evolution.</title>
        <authorList>
            <person name="Varga T."/>
            <person name="Krizsan K."/>
            <person name="Foldi C."/>
            <person name="Dima B."/>
            <person name="Sanchez-Garcia M."/>
            <person name="Sanchez-Ramirez S."/>
            <person name="Szollosi G.J."/>
            <person name="Szarkandi J.G."/>
            <person name="Papp V."/>
            <person name="Albert L."/>
            <person name="Andreopoulos W."/>
            <person name="Angelini C."/>
            <person name="Antonin V."/>
            <person name="Barry K.W."/>
            <person name="Bougher N.L."/>
            <person name="Buchanan P."/>
            <person name="Buyck B."/>
            <person name="Bense V."/>
            <person name="Catcheside P."/>
            <person name="Chovatia M."/>
            <person name="Cooper J."/>
            <person name="Damon W."/>
            <person name="Desjardin D."/>
            <person name="Finy P."/>
            <person name="Geml J."/>
            <person name="Haridas S."/>
            <person name="Hughes K."/>
            <person name="Justo A."/>
            <person name="Karasinski D."/>
            <person name="Kautmanova I."/>
            <person name="Kiss B."/>
            <person name="Kocsube S."/>
            <person name="Kotiranta H."/>
            <person name="LaButti K.M."/>
            <person name="Lechner B.E."/>
            <person name="Liimatainen K."/>
            <person name="Lipzen A."/>
            <person name="Lukacs Z."/>
            <person name="Mihaltcheva S."/>
            <person name="Morgado L.N."/>
            <person name="Niskanen T."/>
            <person name="Noordeloos M.E."/>
            <person name="Ohm R.A."/>
            <person name="Ortiz-Santana B."/>
            <person name="Ovrebo C."/>
            <person name="Racz N."/>
            <person name="Riley R."/>
            <person name="Savchenko A."/>
            <person name="Shiryaev A."/>
            <person name="Soop K."/>
            <person name="Spirin V."/>
            <person name="Szebenyi C."/>
            <person name="Tomsovsky M."/>
            <person name="Tulloss R.E."/>
            <person name="Uehling J."/>
            <person name="Grigoriev I.V."/>
            <person name="Vagvolgyi C."/>
            <person name="Papp T."/>
            <person name="Martin F.M."/>
            <person name="Miettinen O."/>
            <person name="Hibbett D.S."/>
            <person name="Nagy L.G."/>
        </authorList>
    </citation>
    <scope>NUCLEOTIDE SEQUENCE [LARGE SCALE GENOMIC DNA]</scope>
    <source>
        <strain evidence="1 2">NL-1719</strain>
    </source>
</reference>
<evidence type="ECO:0000313" key="2">
    <source>
        <dbReference type="Proteomes" id="UP000308600"/>
    </source>
</evidence>
<evidence type="ECO:0000313" key="1">
    <source>
        <dbReference type="EMBL" id="TFK72200.1"/>
    </source>
</evidence>
<gene>
    <name evidence="1" type="ORF">BDN72DRAFT_792826</name>
</gene>
<sequence length="845" mass="96551">MQNSGLSRQVRTVLEKAPDCLSASDLLALVDEFVLDCSPSPDAEAPLAQLEEELALIHHDVVDHTSLVQTETFLAVLYHLGPILPPTSVISWFDVVLRPALREPKLSSVAASHAKELIISSLQKDEEKYSERVSGFRRRLFDLYLLDAFNEGSGEDILELAELDEEQRARRTLWKANLEDILLRYGNERPQDLLTEINIHFTTPSARLQLLLLLNLHTSASTFEASAKLLAAHPLMTNLLYSLLLDNSSTLCTAILALVVKLLPIFAVHSSENLKSMLPTLLAILARLVCWSDRHPTPPSEDDPIPEFERSLDEDSNKPLEAQPDLHWQKLEMSFGPTSAVPSPRSYYTALYYLYPSNLIKFLRGPVQYLVEKELPSPYTVGWDQAVNDETVRRKCEAVLREHVCHPNMIWRDSIMELSVPEFWSRYSVARIASEACMLDARNTALGIREAFMVEGPTESSSPAQTVVVPHIAKEARSEVPESLATSSKVISLTDMISTSLTLKSNLDVEITKLDSQWPQDLFQSSPSPSISLTEQNGNGVASPVAQAILNLQREVLLLRSELNFEQWLSRENAKHIGRLYQDRTLIKTAEVERQGLYNKLRRYRMQVITLENELHEHKVQASSAKNKYADWNTELQKKLRELRDEKKTWLAEAGKLRSAEKEIKALFDEQGKLLGKANEEVFQLRTQYKANEHKIDRLKDYEQRIEQHVKMQRLWQFNERVEQITLLQSQMKQMQLRVESYEQSQATMEEQARAYRRQIQGLEARFTHLKRKSSGVRLPPPEFAHALAEEKLDLQQKNIKLREENKELKDEVEELTAMMEVLKADRSGRRGLISEPRSSPLLYS</sequence>
<dbReference type="Proteomes" id="UP000308600">
    <property type="component" value="Unassembled WGS sequence"/>
</dbReference>
<keyword evidence="2" id="KW-1185">Reference proteome</keyword>
<organism evidence="1 2">
    <name type="scientific">Pluteus cervinus</name>
    <dbReference type="NCBI Taxonomy" id="181527"/>
    <lineage>
        <taxon>Eukaryota</taxon>
        <taxon>Fungi</taxon>
        <taxon>Dikarya</taxon>
        <taxon>Basidiomycota</taxon>
        <taxon>Agaricomycotina</taxon>
        <taxon>Agaricomycetes</taxon>
        <taxon>Agaricomycetidae</taxon>
        <taxon>Agaricales</taxon>
        <taxon>Pluteineae</taxon>
        <taxon>Pluteaceae</taxon>
        <taxon>Pluteus</taxon>
    </lineage>
</organism>
<accession>A0ACD3B317</accession>
<proteinExistence type="predicted"/>
<protein>
    <submittedName>
        <fullName evidence="1">Uncharacterized protein</fullName>
    </submittedName>
</protein>